<dbReference type="InterPro" id="IPR012840">
    <property type="entry name" value="NrdG2"/>
</dbReference>
<sequence length="212" mass="23204">MTDTIPSWERVRGMVPVSLCDWPGKITCVLFAGGCNLRCPTCHNASLAWKWALLPSLDRDIVLSDLRRRKRWLDGITLSGGEPTCLADLDGLLEDLSSTGLPVKLDSNGSAPDVLERVLAAGLVQAVAVDVKGPWSMYPELTGQALATDTARDALEEVFGLARAYPGRVYFRCTKVPSLTPEDLETTRAQMPQGLSLHFQEFVPPRSDDDFS</sequence>
<name>A0A8G2C568_DESNO</name>
<dbReference type="OrthoDB" id="9782387at2"/>
<dbReference type="InterPro" id="IPR013785">
    <property type="entry name" value="Aldolase_TIM"/>
</dbReference>
<keyword evidence="8" id="KW-0456">Lyase</keyword>
<evidence type="ECO:0000256" key="3">
    <source>
        <dbReference type="ARBA" id="ARBA00022691"/>
    </source>
</evidence>
<dbReference type="EMBL" id="FOTO01000010">
    <property type="protein sequence ID" value="SFL97102.1"/>
    <property type="molecule type" value="Genomic_DNA"/>
</dbReference>
<protein>
    <submittedName>
        <fullName evidence="8">Pyruvate formate lyase activating enzyme</fullName>
    </submittedName>
</protein>
<dbReference type="GO" id="GO:0046872">
    <property type="term" value="F:metal ion binding"/>
    <property type="evidence" value="ECO:0007669"/>
    <property type="project" value="UniProtKB-KW"/>
</dbReference>
<evidence type="ECO:0000256" key="5">
    <source>
        <dbReference type="ARBA" id="ARBA00023004"/>
    </source>
</evidence>
<dbReference type="Gene3D" id="3.20.20.70">
    <property type="entry name" value="Aldolase class I"/>
    <property type="match status" value="1"/>
</dbReference>
<dbReference type="InterPro" id="IPR034457">
    <property type="entry name" value="Organic_radical-activating"/>
</dbReference>
<keyword evidence="9" id="KW-1185">Reference proteome</keyword>
<comment type="caution">
    <text evidence="8">The sequence shown here is derived from an EMBL/GenBank/DDBJ whole genome shotgun (WGS) entry which is preliminary data.</text>
</comment>
<dbReference type="PANTHER" id="PTHR30352">
    <property type="entry name" value="PYRUVATE FORMATE-LYASE-ACTIVATING ENZYME"/>
    <property type="match status" value="1"/>
</dbReference>
<reference evidence="8 9" key="1">
    <citation type="submission" date="2016-10" db="EMBL/GenBank/DDBJ databases">
        <authorList>
            <person name="Varghese N."/>
            <person name="Submissions S."/>
        </authorList>
    </citation>
    <scope>NUCLEOTIDE SEQUENCE [LARGE SCALE GENOMIC DNA]</scope>
    <source>
        <strain evidence="8 9">DSM 1741</strain>
    </source>
</reference>
<evidence type="ECO:0000256" key="1">
    <source>
        <dbReference type="ARBA" id="ARBA00001966"/>
    </source>
</evidence>
<keyword evidence="5" id="KW-0408">Iron</keyword>
<keyword evidence="4" id="KW-0479">Metal-binding</keyword>
<dbReference type="InterPro" id="IPR007197">
    <property type="entry name" value="rSAM"/>
</dbReference>
<dbReference type="SFLD" id="SFLDS00029">
    <property type="entry name" value="Radical_SAM"/>
    <property type="match status" value="1"/>
</dbReference>
<dbReference type="AlphaFoldDB" id="A0A8G2C568"/>
<comment type="cofactor">
    <cofactor evidence="1">
        <name>[4Fe-4S] cluster</name>
        <dbReference type="ChEBI" id="CHEBI:49883"/>
    </cofactor>
</comment>
<dbReference type="SFLD" id="SFLDG01094">
    <property type="entry name" value="Uncharacterised_Radical_SAM_Su"/>
    <property type="match status" value="1"/>
</dbReference>
<accession>A0A8G2C568</accession>
<dbReference type="PANTHER" id="PTHR30352:SF13">
    <property type="entry name" value="GLYCYL-RADICAL ENZYME ACTIVATING ENZYME YJJW-RELATED"/>
    <property type="match status" value="1"/>
</dbReference>
<proteinExistence type="predicted"/>
<gene>
    <name evidence="8" type="ORF">SAMN05421830_110101</name>
</gene>
<keyword evidence="3" id="KW-0949">S-adenosyl-L-methionine</keyword>
<dbReference type="InterPro" id="IPR058240">
    <property type="entry name" value="rSAM_sf"/>
</dbReference>
<dbReference type="PROSITE" id="PS51918">
    <property type="entry name" value="RADICAL_SAM"/>
    <property type="match status" value="1"/>
</dbReference>
<evidence type="ECO:0000259" key="7">
    <source>
        <dbReference type="PROSITE" id="PS51918"/>
    </source>
</evidence>
<dbReference type="SUPFAM" id="SSF102114">
    <property type="entry name" value="Radical SAM enzymes"/>
    <property type="match status" value="1"/>
</dbReference>
<dbReference type="CDD" id="cd01335">
    <property type="entry name" value="Radical_SAM"/>
    <property type="match status" value="1"/>
</dbReference>
<evidence type="ECO:0000313" key="9">
    <source>
        <dbReference type="Proteomes" id="UP000199581"/>
    </source>
</evidence>
<keyword evidence="6" id="KW-0411">Iron-sulfur</keyword>
<dbReference type="Proteomes" id="UP000199581">
    <property type="component" value="Unassembled WGS sequence"/>
</dbReference>
<dbReference type="Pfam" id="PF04055">
    <property type="entry name" value="Radical_SAM"/>
    <property type="match status" value="1"/>
</dbReference>
<dbReference type="NCBIfam" id="TIGR02495">
    <property type="entry name" value="NrdG2"/>
    <property type="match status" value="1"/>
</dbReference>
<dbReference type="GO" id="GO:0051539">
    <property type="term" value="F:4 iron, 4 sulfur cluster binding"/>
    <property type="evidence" value="ECO:0007669"/>
    <property type="project" value="UniProtKB-KW"/>
</dbReference>
<evidence type="ECO:0000256" key="6">
    <source>
        <dbReference type="ARBA" id="ARBA00023014"/>
    </source>
</evidence>
<organism evidence="8 9">
    <name type="scientific">Desulfomicrobium norvegicum (strain DSM 1741 / NCIMB 8310)</name>
    <name type="common">Desulfovibrio baculatus (strain Norway 4)</name>
    <name type="synonym">Desulfovibrio desulfuricans (strain Norway 4)</name>
    <dbReference type="NCBI Taxonomy" id="52561"/>
    <lineage>
        <taxon>Bacteria</taxon>
        <taxon>Pseudomonadati</taxon>
        <taxon>Thermodesulfobacteriota</taxon>
        <taxon>Desulfovibrionia</taxon>
        <taxon>Desulfovibrionales</taxon>
        <taxon>Desulfomicrobiaceae</taxon>
        <taxon>Desulfomicrobium</taxon>
    </lineage>
</organism>
<keyword evidence="8" id="KW-0670">Pyruvate</keyword>
<feature type="domain" description="Radical SAM core" evidence="7">
    <location>
        <begin position="21"/>
        <end position="212"/>
    </location>
</feature>
<dbReference type="RefSeq" id="WP_092193337.1">
    <property type="nucleotide sequence ID" value="NZ_FOTO01000010.1"/>
</dbReference>
<dbReference type="GO" id="GO:0016829">
    <property type="term" value="F:lyase activity"/>
    <property type="evidence" value="ECO:0007669"/>
    <property type="project" value="UniProtKB-KW"/>
</dbReference>
<evidence type="ECO:0000256" key="4">
    <source>
        <dbReference type="ARBA" id="ARBA00022723"/>
    </source>
</evidence>
<evidence type="ECO:0000313" key="8">
    <source>
        <dbReference type="EMBL" id="SFL97102.1"/>
    </source>
</evidence>
<evidence type="ECO:0000256" key="2">
    <source>
        <dbReference type="ARBA" id="ARBA00022485"/>
    </source>
</evidence>
<keyword evidence="2" id="KW-0004">4Fe-4S</keyword>